<accession>A0A8J2JQK5</accession>
<dbReference type="EMBL" id="CAJVCH010015560">
    <property type="protein sequence ID" value="CAG7679550.1"/>
    <property type="molecule type" value="Genomic_DNA"/>
</dbReference>
<comment type="caution">
    <text evidence="1">The sequence shown here is derived from an EMBL/GenBank/DDBJ whole genome shotgun (WGS) entry which is preliminary data.</text>
</comment>
<organism evidence="1 2">
    <name type="scientific">Allacma fusca</name>
    <dbReference type="NCBI Taxonomy" id="39272"/>
    <lineage>
        <taxon>Eukaryota</taxon>
        <taxon>Metazoa</taxon>
        <taxon>Ecdysozoa</taxon>
        <taxon>Arthropoda</taxon>
        <taxon>Hexapoda</taxon>
        <taxon>Collembola</taxon>
        <taxon>Symphypleona</taxon>
        <taxon>Sminthuridae</taxon>
        <taxon>Allacma</taxon>
    </lineage>
</organism>
<name>A0A8J2JQK5_9HEXA</name>
<dbReference type="AlphaFoldDB" id="A0A8J2JQK5"/>
<evidence type="ECO:0000313" key="2">
    <source>
        <dbReference type="Proteomes" id="UP000708208"/>
    </source>
</evidence>
<protein>
    <submittedName>
        <fullName evidence="1">Uncharacterized protein</fullName>
    </submittedName>
</protein>
<reference evidence="1" key="1">
    <citation type="submission" date="2021-06" db="EMBL/GenBank/DDBJ databases">
        <authorList>
            <person name="Hodson N. C."/>
            <person name="Mongue J. A."/>
            <person name="Jaron S. K."/>
        </authorList>
    </citation>
    <scope>NUCLEOTIDE SEQUENCE</scope>
</reference>
<dbReference type="Proteomes" id="UP000708208">
    <property type="component" value="Unassembled WGS sequence"/>
</dbReference>
<keyword evidence="2" id="KW-1185">Reference proteome</keyword>
<sequence>MLKLPWLRLGKDVENWMADMLTSNENQFRNNEQIYDLALATLLFSPYHWVKQANTDKKSYLKLVTYFKMGLLIAIFDDYTDSTLIEEEHLSQFYFSIAKIVRKIFSFDISASEEINYDQDWIRVAKVIPICEQYLNLLLDFKCTLETHFSATKNTAKFFMNEFLSYGFGVTSPKMSKK</sequence>
<evidence type="ECO:0000313" key="1">
    <source>
        <dbReference type="EMBL" id="CAG7679550.1"/>
    </source>
</evidence>
<gene>
    <name evidence="1" type="ORF">AFUS01_LOCUS2695</name>
</gene>
<proteinExistence type="predicted"/>